<evidence type="ECO:0000313" key="2">
    <source>
        <dbReference type="Proteomes" id="UP001233836"/>
    </source>
</evidence>
<protein>
    <submittedName>
        <fullName evidence="1">Apolipoprotein N-acyltransferase</fullName>
    </submittedName>
</protein>
<accession>A0ABT9WC18</accession>
<dbReference type="PROSITE" id="PS51257">
    <property type="entry name" value="PROKAR_LIPOPROTEIN"/>
    <property type="match status" value="1"/>
</dbReference>
<proteinExistence type="predicted"/>
<gene>
    <name evidence="1" type="ORF">J2T19_002230</name>
</gene>
<dbReference type="EMBL" id="JAUSTI010000005">
    <property type="protein sequence ID" value="MDQ0170782.1"/>
    <property type="molecule type" value="Genomic_DNA"/>
</dbReference>
<evidence type="ECO:0000313" key="1">
    <source>
        <dbReference type="EMBL" id="MDQ0170782.1"/>
    </source>
</evidence>
<keyword evidence="2" id="KW-1185">Reference proteome</keyword>
<name>A0ABT9WC18_9BACL</name>
<dbReference type="RefSeq" id="WP_307215595.1">
    <property type="nucleotide sequence ID" value="NZ_JAUSTI010000005.1"/>
</dbReference>
<dbReference type="Gene3D" id="3.40.190.10">
    <property type="entry name" value="Periplasmic binding protein-like II"/>
    <property type="match status" value="1"/>
</dbReference>
<organism evidence="1 2">
    <name type="scientific">Paenibacillus tundrae</name>
    <dbReference type="NCBI Taxonomy" id="528187"/>
    <lineage>
        <taxon>Bacteria</taxon>
        <taxon>Bacillati</taxon>
        <taxon>Bacillota</taxon>
        <taxon>Bacilli</taxon>
        <taxon>Bacillales</taxon>
        <taxon>Paenibacillaceae</taxon>
        <taxon>Paenibacillus</taxon>
    </lineage>
</organism>
<reference evidence="1 2" key="1">
    <citation type="submission" date="2023-07" db="EMBL/GenBank/DDBJ databases">
        <title>Sorghum-associated microbial communities from plants grown in Nebraska, USA.</title>
        <authorList>
            <person name="Schachtman D."/>
        </authorList>
    </citation>
    <scope>NUCLEOTIDE SEQUENCE [LARGE SCALE GENOMIC DNA]</scope>
    <source>
        <strain evidence="1 2">DS1314</strain>
    </source>
</reference>
<dbReference type="Proteomes" id="UP001233836">
    <property type="component" value="Unassembled WGS sequence"/>
</dbReference>
<sequence length="183" mass="20161">MKRVWGLMAIISIILVLTGCGGKSGFTIFIIDNQGDPSVISEQLQANLQQKLGEEPKVEVVTSAMYDVQKILVEYAAGGHDIFILPEADMKQYGNNGSNVSLDDTFDQEKYERGVFEGGVFVENDTGDDGSDIKKETHLYGIPLEDMKMFQEVQYAAKNLFATIPVSASNIEESKKVLKALTE</sequence>
<comment type="caution">
    <text evidence="1">The sequence shown here is derived from an EMBL/GenBank/DDBJ whole genome shotgun (WGS) entry which is preliminary data.</text>
</comment>